<evidence type="ECO:0000313" key="1">
    <source>
        <dbReference type="EMBL" id="QBM90390.1"/>
    </source>
</evidence>
<dbReference type="EMBL" id="CP034460">
    <property type="protein sequence ID" value="QBM90390.1"/>
    <property type="molecule type" value="Genomic_DNA"/>
</dbReference>
<evidence type="ECO:0000313" key="2">
    <source>
        <dbReference type="Proteomes" id="UP000292447"/>
    </source>
</evidence>
<dbReference type="STRING" id="2163413.A0A4P6XSB4"/>
<reference evidence="2" key="1">
    <citation type="submission" date="2019-03" db="EMBL/GenBank/DDBJ databases">
        <title>Snf2 controls pulcherriminic acid biosynthesis and connects pigmentation and antifungal activity of the yeast Metschnikowia pulcherrima.</title>
        <authorList>
            <person name="Gore-Lloyd D."/>
            <person name="Sumann I."/>
            <person name="Brachmann A.O."/>
            <person name="Schneeberger K."/>
            <person name="Ortiz-Merino R.A."/>
            <person name="Moreno-Beltran M."/>
            <person name="Schlaefli M."/>
            <person name="Kirner P."/>
            <person name="Santos Kron A."/>
            <person name="Wolfe K.H."/>
            <person name="Piel J."/>
            <person name="Ahrens C.H."/>
            <person name="Henk D."/>
            <person name="Freimoser F.M."/>
        </authorList>
    </citation>
    <scope>NUCLEOTIDE SEQUENCE [LARGE SCALE GENOMIC DNA]</scope>
    <source>
        <strain evidence="2">APC 1.2</strain>
    </source>
</reference>
<keyword evidence="1" id="KW-0808">Transferase</keyword>
<gene>
    <name evidence="1" type="primary">MPUL0E06390</name>
    <name evidence="1" type="ORF">METSCH_E06390</name>
</gene>
<dbReference type="PANTHER" id="PTHR28037">
    <property type="entry name" value="ALCOHOL O-ACETYLTRANSFERASE 1-RELATED"/>
    <property type="match status" value="1"/>
</dbReference>
<dbReference type="GO" id="GO:0008080">
    <property type="term" value="F:N-acetyltransferase activity"/>
    <property type="evidence" value="ECO:0007669"/>
    <property type="project" value="TreeGrafter"/>
</dbReference>
<protein>
    <submittedName>
        <fullName evidence="1">Alcohol acetyltransferase</fullName>
    </submittedName>
</protein>
<dbReference type="InterPro" id="IPR010828">
    <property type="entry name" value="Atf2/Sli1-like"/>
</dbReference>
<dbReference type="PANTHER" id="PTHR28037:SF1">
    <property type="entry name" value="ALCOHOL O-ACETYLTRANSFERASE 1-RELATED"/>
    <property type="match status" value="1"/>
</dbReference>
<accession>A0A4P6XSB4</accession>
<organism evidence="1 2">
    <name type="scientific">Metschnikowia aff. pulcherrima</name>
    <dbReference type="NCBI Taxonomy" id="2163413"/>
    <lineage>
        <taxon>Eukaryota</taxon>
        <taxon>Fungi</taxon>
        <taxon>Dikarya</taxon>
        <taxon>Ascomycota</taxon>
        <taxon>Saccharomycotina</taxon>
        <taxon>Pichiomycetes</taxon>
        <taxon>Metschnikowiaceae</taxon>
        <taxon>Metschnikowia</taxon>
    </lineage>
</organism>
<dbReference type="AlphaFoldDB" id="A0A4P6XSB4"/>
<sequence>MASTVLLERPLFPGENFFRCRYELGFYYNFASVAAFSQDVKQDIPLLYRALRKSILDYHILICNVFKEKDGKNSVIRPIKLATLADLVLFEPELFSPQGKPASEQCLNYLCRTSFFQFGVEKPLFKAIVYGTRDVGAAFEHTLFDGVVAMYFQETLLENLAFCDNPLNDKRYHDLYGPAPEHITLSTTIFDYAKDKQYLRNSLPPPLELAMQDPSIDYADNDPNHYSKICPEGFNEKWPGRLPASKDVSVAFKTINIPPEQFKQILKKCKENGVTFTSYLNCILALTLQPIYGDKHYSLSVVAITLRRFLSADKASPEYKAILAKDGYRILGMYAHMGVPEKIPPLTLFSWDHVRAINTRLAQSVKNDKLLSMLKKWYDEASLVEDNREFFEPLLGQNKADSVKISNLGLANLPVYEIPQKSPWTVNDIVFAQDLAPNAAEFVFDVVSSPRGGLNIVMSYFDHTFADSEHDNFDEYPGMLKKLLLEHAGVFSLENAKI</sequence>
<dbReference type="Proteomes" id="UP000292447">
    <property type="component" value="Chromosome V"/>
</dbReference>
<proteinExistence type="predicted"/>
<dbReference type="InterPro" id="IPR052058">
    <property type="entry name" value="Alcohol_O-acetyltransferase"/>
</dbReference>
<name>A0A4P6XSB4_9ASCO</name>
<keyword evidence="2" id="KW-1185">Reference proteome</keyword>
<dbReference type="Pfam" id="PF07247">
    <property type="entry name" value="AATase"/>
    <property type="match status" value="1"/>
</dbReference>